<evidence type="ECO:0000313" key="3">
    <source>
        <dbReference type="Proteomes" id="UP000823775"/>
    </source>
</evidence>
<organism evidence="2 3">
    <name type="scientific">Datura stramonium</name>
    <name type="common">Jimsonweed</name>
    <name type="synonym">Common thornapple</name>
    <dbReference type="NCBI Taxonomy" id="4076"/>
    <lineage>
        <taxon>Eukaryota</taxon>
        <taxon>Viridiplantae</taxon>
        <taxon>Streptophyta</taxon>
        <taxon>Embryophyta</taxon>
        <taxon>Tracheophyta</taxon>
        <taxon>Spermatophyta</taxon>
        <taxon>Magnoliopsida</taxon>
        <taxon>eudicotyledons</taxon>
        <taxon>Gunneridae</taxon>
        <taxon>Pentapetalae</taxon>
        <taxon>asterids</taxon>
        <taxon>lamiids</taxon>
        <taxon>Solanales</taxon>
        <taxon>Solanaceae</taxon>
        <taxon>Solanoideae</taxon>
        <taxon>Datureae</taxon>
        <taxon>Datura</taxon>
    </lineage>
</organism>
<keyword evidence="1" id="KW-0812">Transmembrane</keyword>
<protein>
    <recommendedName>
        <fullName evidence="4">Chlorophyllase</fullName>
    </recommendedName>
</protein>
<evidence type="ECO:0000313" key="2">
    <source>
        <dbReference type="EMBL" id="MCD9641431.1"/>
    </source>
</evidence>
<keyword evidence="1" id="KW-1133">Transmembrane helix</keyword>
<dbReference type="InterPro" id="IPR017395">
    <property type="entry name" value="Chlorophyllase-like"/>
</dbReference>
<evidence type="ECO:0008006" key="4">
    <source>
        <dbReference type="Google" id="ProtNLM"/>
    </source>
</evidence>
<reference evidence="2 3" key="1">
    <citation type="journal article" date="2021" name="BMC Genomics">
        <title>Datura genome reveals duplications of psychoactive alkaloid biosynthetic genes and high mutation rate following tissue culture.</title>
        <authorList>
            <person name="Rajewski A."/>
            <person name="Carter-House D."/>
            <person name="Stajich J."/>
            <person name="Litt A."/>
        </authorList>
    </citation>
    <scope>NUCLEOTIDE SEQUENCE [LARGE SCALE GENOMIC DNA]</scope>
    <source>
        <strain evidence="2">AR-01</strain>
    </source>
</reference>
<proteinExistence type="predicted"/>
<dbReference type="EMBL" id="JACEIK010003358">
    <property type="protein sequence ID" value="MCD9641431.1"/>
    <property type="molecule type" value="Genomic_DNA"/>
</dbReference>
<dbReference type="Pfam" id="PF07224">
    <property type="entry name" value="Chlorophyllase"/>
    <property type="match status" value="2"/>
</dbReference>
<dbReference type="Gene3D" id="3.40.50.1820">
    <property type="entry name" value="alpha/beta hydrolase"/>
    <property type="match status" value="1"/>
</dbReference>
<accession>A0ABS8V501</accession>
<dbReference type="InterPro" id="IPR029058">
    <property type="entry name" value="AB_hydrolase_fold"/>
</dbReference>
<dbReference type="Proteomes" id="UP000823775">
    <property type="component" value="Unassembled WGS sequence"/>
</dbReference>
<dbReference type="SUPFAM" id="SSF53474">
    <property type="entry name" value="alpha/beta-Hydrolases"/>
    <property type="match status" value="1"/>
</dbReference>
<dbReference type="PANTHER" id="PTHR33428:SF10">
    <property type="entry name" value="CHLOROPHYLLASE-1"/>
    <property type="match status" value="1"/>
</dbReference>
<evidence type="ECO:0000256" key="1">
    <source>
        <dbReference type="SAM" id="Phobius"/>
    </source>
</evidence>
<dbReference type="PANTHER" id="PTHR33428">
    <property type="entry name" value="CHLOROPHYLLASE-2, CHLOROPLASTIC"/>
    <property type="match status" value="1"/>
</dbReference>
<keyword evidence="1" id="KW-0472">Membrane</keyword>
<feature type="transmembrane region" description="Helical" evidence="1">
    <location>
        <begin position="64"/>
        <end position="81"/>
    </location>
</feature>
<gene>
    <name evidence="2" type="ORF">HAX54_027609</name>
</gene>
<keyword evidence="3" id="KW-1185">Reference proteome</keyword>
<comment type="caution">
    <text evidence="2">The sequence shown here is derived from an EMBL/GenBank/DDBJ whole genome shotgun (WGS) entry which is preliminary data.</text>
</comment>
<sequence length="229" mass="25213">MEKVVSSEDVFEQGDVAVKITAVKKAPESFISCFTNNTWKISSFIIYPWLLSQAYLVHFPPPTYLLPTAILLLLSLFSMMSQNDEVKKAAKVTEWLSKGLSSVLPEKVQPDLLKLAISGHSRGGKIAFSLALGYETQLTPLKFQALIGSTPSQSIPVAVIGAGLSNQRAHGIFPPFAPNGVNHSEFFNESKPPCYYFLAKDYGHTDMLNDNMAALTSLVQKVEKDQRNC</sequence>
<name>A0ABS8V501_DATST</name>